<dbReference type="EMBL" id="UGKQ01000007">
    <property type="protein sequence ID" value="STS79310.1"/>
    <property type="molecule type" value="Genomic_DNA"/>
</dbReference>
<name>A0A377TMH7_KLEPN</name>
<organism evidence="1 2">
    <name type="scientific">Klebsiella pneumoniae</name>
    <dbReference type="NCBI Taxonomy" id="573"/>
    <lineage>
        <taxon>Bacteria</taxon>
        <taxon>Pseudomonadati</taxon>
        <taxon>Pseudomonadota</taxon>
        <taxon>Gammaproteobacteria</taxon>
        <taxon>Enterobacterales</taxon>
        <taxon>Enterobacteriaceae</taxon>
        <taxon>Klebsiella/Raoultella group</taxon>
        <taxon>Klebsiella</taxon>
        <taxon>Klebsiella pneumoniae complex</taxon>
    </lineage>
</organism>
<gene>
    <name evidence="1" type="ORF">NCTC9140_00972</name>
</gene>
<reference evidence="1 2" key="1">
    <citation type="submission" date="2018-06" db="EMBL/GenBank/DDBJ databases">
        <authorList>
            <consortium name="Pathogen Informatics"/>
            <person name="Doyle S."/>
        </authorList>
    </citation>
    <scope>NUCLEOTIDE SEQUENCE [LARGE SCALE GENOMIC DNA]</scope>
    <source>
        <strain evidence="1 2">NCTC9140</strain>
    </source>
</reference>
<evidence type="ECO:0000313" key="1">
    <source>
        <dbReference type="EMBL" id="STS79310.1"/>
    </source>
</evidence>
<protein>
    <submittedName>
        <fullName evidence="1">Uncharacterized protein</fullName>
    </submittedName>
</protein>
<dbReference type="Proteomes" id="UP000254938">
    <property type="component" value="Unassembled WGS sequence"/>
</dbReference>
<accession>A0A377TMH7</accession>
<evidence type="ECO:0000313" key="2">
    <source>
        <dbReference type="Proteomes" id="UP000254938"/>
    </source>
</evidence>
<sequence length="91" mass="10195">MVRGIDADHVQQISRAHRPAKLFLHHFVDFAEVRPVAQQLAEAGEVGEQYPVDEEAGTIIHHDRRFAIFAGPGHHFGNGIIRGFFAADHFN</sequence>
<dbReference type="AlphaFoldDB" id="A0A377TMH7"/>
<proteinExistence type="predicted"/>